<evidence type="ECO:0000256" key="5">
    <source>
        <dbReference type="PROSITE-ProRule" id="PRU00335"/>
    </source>
</evidence>
<evidence type="ECO:0000256" key="4">
    <source>
        <dbReference type="ARBA" id="ARBA00023163"/>
    </source>
</evidence>
<dbReference type="InterPro" id="IPR001647">
    <property type="entry name" value="HTH_TetR"/>
</dbReference>
<gene>
    <name evidence="7" type="ORF">IQ26_06854</name>
</gene>
<dbReference type="EMBL" id="VLKT01000072">
    <property type="protein sequence ID" value="TWI21481.1"/>
    <property type="molecule type" value="Genomic_DNA"/>
</dbReference>
<dbReference type="InterPro" id="IPR009057">
    <property type="entry name" value="Homeodomain-like_sf"/>
</dbReference>
<comment type="caution">
    <text evidence="7">The sequence shown here is derived from an EMBL/GenBank/DDBJ whole genome shotgun (WGS) entry which is preliminary data.</text>
</comment>
<dbReference type="OrthoDB" id="9802947at2"/>
<feature type="domain" description="HTH tetR-type" evidence="6">
    <location>
        <begin position="8"/>
        <end position="68"/>
    </location>
</feature>
<dbReference type="SUPFAM" id="SSF46689">
    <property type="entry name" value="Homeodomain-like"/>
    <property type="match status" value="1"/>
</dbReference>
<dbReference type="Gene3D" id="1.10.357.10">
    <property type="entry name" value="Tetracycline Repressor, domain 2"/>
    <property type="match status" value="1"/>
</dbReference>
<dbReference type="InterPro" id="IPR036271">
    <property type="entry name" value="Tet_transcr_reg_TetR-rel_C_sf"/>
</dbReference>
<evidence type="ECO:0000259" key="6">
    <source>
        <dbReference type="PROSITE" id="PS50977"/>
    </source>
</evidence>
<dbReference type="GO" id="GO:0003700">
    <property type="term" value="F:DNA-binding transcription factor activity"/>
    <property type="evidence" value="ECO:0007669"/>
    <property type="project" value="TreeGrafter"/>
</dbReference>
<organism evidence="7 8">
    <name type="scientific">Mesorhizobium tianshanense</name>
    <dbReference type="NCBI Taxonomy" id="39844"/>
    <lineage>
        <taxon>Bacteria</taxon>
        <taxon>Pseudomonadati</taxon>
        <taxon>Pseudomonadota</taxon>
        <taxon>Alphaproteobacteria</taxon>
        <taxon>Hyphomicrobiales</taxon>
        <taxon>Phyllobacteriaceae</taxon>
        <taxon>Mesorhizobium</taxon>
    </lineage>
</organism>
<evidence type="ECO:0000256" key="3">
    <source>
        <dbReference type="ARBA" id="ARBA00023125"/>
    </source>
</evidence>
<dbReference type="GO" id="GO:0000976">
    <property type="term" value="F:transcription cis-regulatory region binding"/>
    <property type="evidence" value="ECO:0007669"/>
    <property type="project" value="TreeGrafter"/>
</dbReference>
<keyword evidence="1" id="KW-0678">Repressor</keyword>
<protein>
    <submittedName>
        <fullName evidence="7">TetR family transcriptional regulator</fullName>
    </submittedName>
</protein>
<dbReference type="Pfam" id="PF13977">
    <property type="entry name" value="TetR_C_6"/>
    <property type="match status" value="1"/>
</dbReference>
<keyword evidence="2" id="KW-0805">Transcription regulation</keyword>
<accession>A0A562MPI9</accession>
<reference evidence="7 8" key="1">
    <citation type="journal article" date="2015" name="Stand. Genomic Sci.">
        <title>Genomic Encyclopedia of Bacterial and Archaeal Type Strains, Phase III: the genomes of soil and plant-associated and newly described type strains.</title>
        <authorList>
            <person name="Whitman W.B."/>
            <person name="Woyke T."/>
            <person name="Klenk H.P."/>
            <person name="Zhou Y."/>
            <person name="Lilburn T.G."/>
            <person name="Beck B.J."/>
            <person name="De Vos P."/>
            <person name="Vandamme P."/>
            <person name="Eisen J.A."/>
            <person name="Garrity G."/>
            <person name="Hugenholtz P."/>
            <person name="Kyrpides N.C."/>
        </authorList>
    </citation>
    <scope>NUCLEOTIDE SEQUENCE [LARGE SCALE GENOMIC DNA]</scope>
    <source>
        <strain evidence="7 8">CGMCC 1.2546</strain>
    </source>
</reference>
<keyword evidence="8" id="KW-1185">Reference proteome</keyword>
<dbReference type="InterPro" id="IPR050109">
    <property type="entry name" value="HTH-type_TetR-like_transc_reg"/>
</dbReference>
<proteinExistence type="predicted"/>
<dbReference type="PANTHER" id="PTHR30055">
    <property type="entry name" value="HTH-TYPE TRANSCRIPTIONAL REGULATOR RUTR"/>
    <property type="match status" value="1"/>
</dbReference>
<keyword evidence="3 5" id="KW-0238">DNA-binding</keyword>
<dbReference type="Proteomes" id="UP000317122">
    <property type="component" value="Unassembled WGS sequence"/>
</dbReference>
<dbReference type="SUPFAM" id="SSF48498">
    <property type="entry name" value="Tetracyclin repressor-like, C-terminal domain"/>
    <property type="match status" value="1"/>
</dbReference>
<dbReference type="PROSITE" id="PS01081">
    <property type="entry name" value="HTH_TETR_1"/>
    <property type="match status" value="1"/>
</dbReference>
<feature type="DNA-binding region" description="H-T-H motif" evidence="5">
    <location>
        <begin position="31"/>
        <end position="50"/>
    </location>
</feature>
<sequence length="254" mass="27905">MPKIIDVELTRLRIAKAAGKAIAGKGISAVTMIDIANAAGVTTGMITHYFEGKADIIAAALRVLFLNMERKIAHLLEKGETDLATLLGAAIPTSKSQCEDSVIWVNFWGVIATDPEFRNLNAALHREGKKIYDRVIWTAWPESEEWSTDVFETAVRAIVTFLFGLSAGGVTNRAVWTTSVQRSQLELHLRMVRYWARQQALMSCGWELDSGANNSVHVSMEGLELGSPRRRTSSYSAVCPSSLFLSSFTTVCHG</sequence>
<dbReference type="PANTHER" id="PTHR30055:SF226">
    <property type="entry name" value="HTH-TYPE TRANSCRIPTIONAL REGULATOR PKSA"/>
    <property type="match status" value="1"/>
</dbReference>
<evidence type="ECO:0000256" key="2">
    <source>
        <dbReference type="ARBA" id="ARBA00023015"/>
    </source>
</evidence>
<evidence type="ECO:0000313" key="7">
    <source>
        <dbReference type="EMBL" id="TWI21481.1"/>
    </source>
</evidence>
<dbReference type="AlphaFoldDB" id="A0A562MPI9"/>
<keyword evidence="4" id="KW-0804">Transcription</keyword>
<evidence type="ECO:0000256" key="1">
    <source>
        <dbReference type="ARBA" id="ARBA00022491"/>
    </source>
</evidence>
<dbReference type="RefSeq" id="WP_145722811.1">
    <property type="nucleotide sequence ID" value="NZ_BSPF01000096.1"/>
</dbReference>
<dbReference type="InterPro" id="IPR039538">
    <property type="entry name" value="BetI_C"/>
</dbReference>
<dbReference type="InterPro" id="IPR023772">
    <property type="entry name" value="DNA-bd_HTH_TetR-type_CS"/>
</dbReference>
<name>A0A562MPI9_9HYPH</name>
<evidence type="ECO:0000313" key="8">
    <source>
        <dbReference type="Proteomes" id="UP000317122"/>
    </source>
</evidence>
<dbReference type="Pfam" id="PF00440">
    <property type="entry name" value="TetR_N"/>
    <property type="match status" value="1"/>
</dbReference>
<dbReference type="PROSITE" id="PS50977">
    <property type="entry name" value="HTH_TETR_2"/>
    <property type="match status" value="1"/>
</dbReference>